<dbReference type="Proteomes" id="UP000004509">
    <property type="component" value="Unassembled WGS sequence"/>
</dbReference>
<protein>
    <submittedName>
        <fullName evidence="1">Uncharacterized protein</fullName>
    </submittedName>
</protein>
<comment type="caution">
    <text evidence="1">The sequence shown here is derived from an EMBL/GenBank/DDBJ whole genome shotgun (WGS) entry which is preliminary data.</text>
</comment>
<evidence type="ECO:0000313" key="1">
    <source>
        <dbReference type="EMBL" id="EEV19318.1"/>
    </source>
</evidence>
<dbReference type="STRING" id="596324.TREVI0001_0390"/>
<dbReference type="EMBL" id="ACYH01000066">
    <property type="protein sequence ID" value="EEV19318.1"/>
    <property type="molecule type" value="Genomic_DNA"/>
</dbReference>
<dbReference type="AlphaFoldDB" id="C8PTH3"/>
<accession>C8PTH3</accession>
<evidence type="ECO:0000313" key="2">
    <source>
        <dbReference type="Proteomes" id="UP000004509"/>
    </source>
</evidence>
<name>C8PTH3_9SPIR</name>
<organism evidence="1 2">
    <name type="scientific">Treponema vincentii ATCC 35580</name>
    <dbReference type="NCBI Taxonomy" id="596324"/>
    <lineage>
        <taxon>Bacteria</taxon>
        <taxon>Pseudomonadati</taxon>
        <taxon>Spirochaetota</taxon>
        <taxon>Spirochaetia</taxon>
        <taxon>Spirochaetales</taxon>
        <taxon>Treponemataceae</taxon>
        <taxon>Treponema</taxon>
    </lineage>
</organism>
<reference evidence="1 2" key="1">
    <citation type="submission" date="2009-07" db="EMBL/GenBank/DDBJ databases">
        <authorList>
            <person name="Madupu R."/>
            <person name="Sebastian Y."/>
            <person name="Durkin A.S."/>
            <person name="Torralba M."/>
            <person name="Methe B."/>
            <person name="Sutton G.G."/>
            <person name="Strausberg R.L."/>
            <person name="Nelson K.E."/>
        </authorList>
    </citation>
    <scope>NUCLEOTIDE SEQUENCE [LARGE SCALE GENOMIC DNA]</scope>
    <source>
        <strain evidence="1 2">ATCC 35580</strain>
    </source>
</reference>
<gene>
    <name evidence="1" type="ORF">TREVI0001_0390</name>
</gene>
<proteinExistence type="predicted"/>
<sequence length="40" mass="4620">MKNSRATASEIFKAVAFLMCEILSKISHLIFRNRTGKHIR</sequence>